<dbReference type="AlphaFoldDB" id="A0A1E8BJ20"/>
<dbReference type="Proteomes" id="UP000175835">
    <property type="component" value="Unassembled WGS sequence"/>
</dbReference>
<gene>
    <name evidence="2" type="ORF">BWGOE11_49390</name>
</gene>
<feature type="transmembrane region" description="Helical" evidence="1">
    <location>
        <begin position="35"/>
        <end position="53"/>
    </location>
</feature>
<evidence type="ECO:0000313" key="2">
    <source>
        <dbReference type="EMBL" id="OFD89160.1"/>
    </source>
</evidence>
<comment type="caution">
    <text evidence="2">The sequence shown here is derived from an EMBL/GenBank/DDBJ whole genome shotgun (WGS) entry which is preliminary data.</text>
</comment>
<keyword evidence="1" id="KW-0472">Membrane</keyword>
<keyword evidence="1" id="KW-0812">Transmembrane</keyword>
<evidence type="ECO:0000313" key="3">
    <source>
        <dbReference type="Proteomes" id="UP000175835"/>
    </source>
</evidence>
<accession>A0A1E8BJ20</accession>
<evidence type="ECO:0000256" key="1">
    <source>
        <dbReference type="SAM" id="Phobius"/>
    </source>
</evidence>
<evidence type="ECO:0008006" key="4">
    <source>
        <dbReference type="Google" id="ProtNLM"/>
    </source>
</evidence>
<reference evidence="2 3" key="1">
    <citation type="submission" date="2016-05" db="EMBL/GenBank/DDBJ databases">
        <title>Bacillus thuringiensis and Bacillus weihenstephanensis as novel biocontrol agents of wilt causing Verticillium species.</title>
        <authorList>
            <person name="Hollensteiner J."/>
            <person name="Wemheuer F."/>
            <person name="Harting R."/>
            <person name="Kolarzyk A."/>
            <person name="Diaz-Valerio S."/>
            <person name="Poehlein A."/>
            <person name="Brzuszkiewicz E."/>
            <person name="Nesemann K."/>
            <person name="Braus-Stromeyer S."/>
            <person name="Braus G."/>
            <person name="Daniel R."/>
            <person name="Liesegang H."/>
        </authorList>
    </citation>
    <scope>NUCLEOTIDE SEQUENCE [LARGE SCALE GENOMIC DNA]</scope>
    <source>
        <strain evidence="2 3">GOE11</strain>
    </source>
</reference>
<dbReference type="PATRIC" id="fig|86662.23.peg.4954"/>
<dbReference type="EMBL" id="LXLX01000049">
    <property type="protein sequence ID" value="OFD89160.1"/>
    <property type="molecule type" value="Genomic_DNA"/>
</dbReference>
<feature type="transmembrane region" description="Helical" evidence="1">
    <location>
        <begin position="12"/>
        <end position="29"/>
    </location>
</feature>
<organism evidence="2 3">
    <name type="scientific">Bacillus mycoides</name>
    <dbReference type="NCBI Taxonomy" id="1405"/>
    <lineage>
        <taxon>Bacteria</taxon>
        <taxon>Bacillati</taxon>
        <taxon>Bacillota</taxon>
        <taxon>Bacilli</taxon>
        <taxon>Bacillales</taxon>
        <taxon>Bacillaceae</taxon>
        <taxon>Bacillus</taxon>
        <taxon>Bacillus cereus group</taxon>
    </lineage>
</organism>
<name>A0A1E8BJ20_BACMY</name>
<proteinExistence type="predicted"/>
<protein>
    <recommendedName>
        <fullName evidence="4">Group-specific protein</fullName>
    </recommendedName>
</protein>
<dbReference type="RefSeq" id="WP_002112485.1">
    <property type="nucleotide sequence ID" value="NZ_CP036132.1"/>
</dbReference>
<sequence length="73" mass="8076">MMKKKQYTSVTFIKALLLTIVLGMLAYIIDVPAIRISLIGMTLVLGAISHGMMSQLQEAGLDDMKDHIDKVKL</sequence>
<keyword evidence="1" id="KW-1133">Transmembrane helix</keyword>